<keyword evidence="3" id="KW-1185">Reference proteome</keyword>
<dbReference type="EMBL" id="JBJKBG010000009">
    <property type="protein sequence ID" value="KAL3721998.1"/>
    <property type="molecule type" value="Genomic_DNA"/>
</dbReference>
<sequence>MELGHRDGVARGKGKGERSRLVASVECWQREKRMNETMEERERKNVEELGPQKSREEGMSIEGEE</sequence>
<reference evidence="2 3" key="1">
    <citation type="submission" date="2024-11" db="EMBL/GenBank/DDBJ databases">
        <title>Chromosome-level genome assembly of Eucalyptus globulus Labill. provides insights into its genome evolution.</title>
        <authorList>
            <person name="Li X."/>
        </authorList>
    </citation>
    <scope>NUCLEOTIDE SEQUENCE [LARGE SCALE GENOMIC DNA]</scope>
    <source>
        <strain evidence="2">CL2024</strain>
        <tissue evidence="2">Fresh tender leaves</tissue>
    </source>
</reference>
<protein>
    <submittedName>
        <fullName evidence="2">Uncharacterized protein</fullName>
    </submittedName>
</protein>
<evidence type="ECO:0000313" key="3">
    <source>
        <dbReference type="Proteomes" id="UP001634007"/>
    </source>
</evidence>
<feature type="non-terminal residue" evidence="2">
    <location>
        <position position="65"/>
    </location>
</feature>
<dbReference type="Proteomes" id="UP001634007">
    <property type="component" value="Unassembled WGS sequence"/>
</dbReference>
<evidence type="ECO:0000256" key="1">
    <source>
        <dbReference type="SAM" id="MobiDB-lite"/>
    </source>
</evidence>
<dbReference type="AlphaFoldDB" id="A0ABD3J6A3"/>
<feature type="region of interest" description="Disordered" evidence="1">
    <location>
        <begin position="35"/>
        <end position="65"/>
    </location>
</feature>
<comment type="caution">
    <text evidence="2">The sequence shown here is derived from an EMBL/GenBank/DDBJ whole genome shotgun (WGS) entry which is preliminary data.</text>
</comment>
<feature type="region of interest" description="Disordered" evidence="1">
    <location>
        <begin position="1"/>
        <end position="21"/>
    </location>
</feature>
<organism evidence="2 3">
    <name type="scientific">Eucalyptus globulus</name>
    <name type="common">Tasmanian blue gum</name>
    <dbReference type="NCBI Taxonomy" id="34317"/>
    <lineage>
        <taxon>Eukaryota</taxon>
        <taxon>Viridiplantae</taxon>
        <taxon>Streptophyta</taxon>
        <taxon>Embryophyta</taxon>
        <taxon>Tracheophyta</taxon>
        <taxon>Spermatophyta</taxon>
        <taxon>Magnoliopsida</taxon>
        <taxon>eudicotyledons</taxon>
        <taxon>Gunneridae</taxon>
        <taxon>Pentapetalae</taxon>
        <taxon>rosids</taxon>
        <taxon>malvids</taxon>
        <taxon>Myrtales</taxon>
        <taxon>Myrtaceae</taxon>
        <taxon>Myrtoideae</taxon>
        <taxon>Eucalypteae</taxon>
        <taxon>Eucalyptus</taxon>
    </lineage>
</organism>
<gene>
    <name evidence="2" type="ORF">ACJRO7_034359</name>
</gene>
<feature type="compositionally biased region" description="Basic and acidic residues" evidence="1">
    <location>
        <begin position="35"/>
        <end position="47"/>
    </location>
</feature>
<name>A0ABD3J6A3_EUCGL</name>
<evidence type="ECO:0000313" key="2">
    <source>
        <dbReference type="EMBL" id="KAL3721998.1"/>
    </source>
</evidence>
<accession>A0ABD3J6A3</accession>
<feature type="compositionally biased region" description="Basic and acidic residues" evidence="1">
    <location>
        <begin position="1"/>
        <end position="20"/>
    </location>
</feature>
<proteinExistence type="predicted"/>